<name>A0ABP8G4N9_9BACT</name>
<dbReference type="EMBL" id="BAABGY010000001">
    <property type="protein sequence ID" value="GAA4317395.1"/>
    <property type="molecule type" value="Genomic_DNA"/>
</dbReference>
<keyword evidence="3" id="KW-1185">Reference proteome</keyword>
<sequence length="67" mass="7550">MKNNSRNNGSRGSERPKDRRPGGRTQQSDYWDRIANDVASGYGAQQRPGRSYLNPDQEPDDARRGDA</sequence>
<accession>A0ABP8G4N9</accession>
<evidence type="ECO:0000256" key="1">
    <source>
        <dbReference type="SAM" id="MobiDB-lite"/>
    </source>
</evidence>
<proteinExistence type="predicted"/>
<feature type="region of interest" description="Disordered" evidence="1">
    <location>
        <begin position="1"/>
        <end position="67"/>
    </location>
</feature>
<feature type="compositionally biased region" description="Basic and acidic residues" evidence="1">
    <location>
        <begin position="12"/>
        <end position="21"/>
    </location>
</feature>
<organism evidence="2 3">
    <name type="scientific">Flaviaesturariibacter amylovorans</name>
    <dbReference type="NCBI Taxonomy" id="1084520"/>
    <lineage>
        <taxon>Bacteria</taxon>
        <taxon>Pseudomonadati</taxon>
        <taxon>Bacteroidota</taxon>
        <taxon>Chitinophagia</taxon>
        <taxon>Chitinophagales</taxon>
        <taxon>Chitinophagaceae</taxon>
        <taxon>Flaviaestuariibacter</taxon>
    </lineage>
</organism>
<reference evidence="3" key="1">
    <citation type="journal article" date="2019" name="Int. J. Syst. Evol. Microbiol.">
        <title>The Global Catalogue of Microorganisms (GCM) 10K type strain sequencing project: providing services to taxonomists for standard genome sequencing and annotation.</title>
        <authorList>
            <consortium name="The Broad Institute Genomics Platform"/>
            <consortium name="The Broad Institute Genome Sequencing Center for Infectious Disease"/>
            <person name="Wu L."/>
            <person name="Ma J."/>
        </authorList>
    </citation>
    <scope>NUCLEOTIDE SEQUENCE [LARGE SCALE GENOMIC DNA]</scope>
    <source>
        <strain evidence="3">JCM 17919</strain>
    </source>
</reference>
<feature type="compositionally biased region" description="Low complexity" evidence="1">
    <location>
        <begin position="1"/>
        <end position="11"/>
    </location>
</feature>
<evidence type="ECO:0000313" key="2">
    <source>
        <dbReference type="EMBL" id="GAA4317395.1"/>
    </source>
</evidence>
<evidence type="ECO:0000313" key="3">
    <source>
        <dbReference type="Proteomes" id="UP001501725"/>
    </source>
</evidence>
<gene>
    <name evidence="2" type="ORF">GCM10023184_01050</name>
</gene>
<protein>
    <submittedName>
        <fullName evidence="2">Uncharacterized protein</fullName>
    </submittedName>
</protein>
<comment type="caution">
    <text evidence="2">The sequence shown here is derived from an EMBL/GenBank/DDBJ whole genome shotgun (WGS) entry which is preliminary data.</text>
</comment>
<dbReference type="RefSeq" id="WP_345252621.1">
    <property type="nucleotide sequence ID" value="NZ_BAABGY010000001.1"/>
</dbReference>
<dbReference type="Proteomes" id="UP001501725">
    <property type="component" value="Unassembled WGS sequence"/>
</dbReference>